<dbReference type="PROSITE" id="PS50885">
    <property type="entry name" value="HAMP"/>
    <property type="match status" value="1"/>
</dbReference>
<dbReference type="InterPro" id="IPR036890">
    <property type="entry name" value="HATPase_C_sf"/>
</dbReference>
<dbReference type="InterPro" id="IPR004358">
    <property type="entry name" value="Sig_transdc_His_kin-like_C"/>
</dbReference>
<sequence>MNAPAGAGSAAQCRPMFRRRLSLVLSLLAAAVVVEGIGAAAALRVAERQVQRGRVASDIQRGFVELSADKQRLRTWVAQLQQGAGADPAVRSQLQAQMRATLAQLQQWAELALALDEGRGGSDNRAEHLRRQDALAVLTRSLADLENTVAQARPLLPGADARQAWQALSAVFDLSQGRDLRQLLAENIAREAEAVQRERAAADTTLAWMRSLWLLMAGTLAAAALLAAGYFTRALRGPLGRLLEGTEALQQGRLEHRIALSGRDEFSAVARSINTLAAELQHHRQQETQQRQELEALVQARTAALQEALAALQQADGRRRQLLADISHELRTPTTAIRGEAEITLRGPERPADEYRNALRRIVDTSRDLGHVIDDLLAVARQDLDALSLVKQPLDPAAPLTEALAQAGALAAQCQVQLTPAELPTGRWQLMGDAQRLRQLLLVLLDNAVRYSSAGGEVTLVVAETAAPEPQPADSPHWLQVDVLDRGIGIPPQELPQVFERHFRGSAARRHRADGSGLGLAIARTLALAHGGRLELTPRQGGGTRARVLLPLLAATVPQPDTRTTAP</sequence>
<evidence type="ECO:0000259" key="10">
    <source>
        <dbReference type="PROSITE" id="PS50885"/>
    </source>
</evidence>
<keyword evidence="8" id="KW-0175">Coiled coil</keyword>
<comment type="subcellular location">
    <subcellularLocation>
        <location evidence="2">Membrane</location>
    </subcellularLocation>
</comment>
<evidence type="ECO:0000256" key="8">
    <source>
        <dbReference type="SAM" id="Coils"/>
    </source>
</evidence>
<dbReference type="EMBL" id="SACR01000006">
    <property type="protein sequence ID" value="RVU43860.1"/>
    <property type="molecule type" value="Genomic_DNA"/>
</dbReference>
<dbReference type="Pfam" id="PF00512">
    <property type="entry name" value="HisKA"/>
    <property type="match status" value="1"/>
</dbReference>
<dbReference type="CDD" id="cd00075">
    <property type="entry name" value="HATPase"/>
    <property type="match status" value="1"/>
</dbReference>
<dbReference type="PANTHER" id="PTHR43711:SF1">
    <property type="entry name" value="HISTIDINE KINASE 1"/>
    <property type="match status" value="1"/>
</dbReference>
<keyword evidence="6 11" id="KW-0418">Kinase</keyword>
<keyword evidence="7" id="KW-0902">Two-component regulatory system</keyword>
<comment type="caution">
    <text evidence="11">The sequence shown here is derived from an EMBL/GenBank/DDBJ whole genome shotgun (WGS) entry which is preliminary data.</text>
</comment>
<dbReference type="AlphaFoldDB" id="A0A437RAN7"/>
<dbReference type="Gene3D" id="1.10.287.130">
    <property type="match status" value="1"/>
</dbReference>
<evidence type="ECO:0000259" key="9">
    <source>
        <dbReference type="PROSITE" id="PS50109"/>
    </source>
</evidence>
<feature type="domain" description="HAMP" evidence="10">
    <location>
        <begin position="233"/>
        <end position="285"/>
    </location>
</feature>
<evidence type="ECO:0000313" key="12">
    <source>
        <dbReference type="Proteomes" id="UP000285575"/>
    </source>
</evidence>
<dbReference type="Gene3D" id="3.30.565.10">
    <property type="entry name" value="Histidine kinase-like ATPase, C-terminal domain"/>
    <property type="match status" value="1"/>
</dbReference>
<organism evidence="11 12">
    <name type="scientific">Rubrivivax rivuli</name>
    <dbReference type="NCBI Taxonomy" id="1862385"/>
    <lineage>
        <taxon>Bacteria</taxon>
        <taxon>Pseudomonadati</taxon>
        <taxon>Pseudomonadota</taxon>
        <taxon>Betaproteobacteria</taxon>
        <taxon>Burkholderiales</taxon>
        <taxon>Sphaerotilaceae</taxon>
        <taxon>Rubrivivax</taxon>
    </lineage>
</organism>
<evidence type="ECO:0000256" key="5">
    <source>
        <dbReference type="ARBA" id="ARBA00022679"/>
    </source>
</evidence>
<name>A0A437RAN7_9BURK</name>
<gene>
    <name evidence="11" type="ORF">EOE66_19560</name>
</gene>
<evidence type="ECO:0000256" key="7">
    <source>
        <dbReference type="ARBA" id="ARBA00023012"/>
    </source>
</evidence>
<dbReference type="PROSITE" id="PS50109">
    <property type="entry name" value="HIS_KIN"/>
    <property type="match status" value="1"/>
</dbReference>
<keyword evidence="12" id="KW-1185">Reference proteome</keyword>
<accession>A0A437RAN7</accession>
<keyword evidence="5" id="KW-0808">Transferase</keyword>
<dbReference type="SMART" id="SM00387">
    <property type="entry name" value="HATPase_c"/>
    <property type="match status" value="1"/>
</dbReference>
<comment type="catalytic activity">
    <reaction evidence="1">
        <text>ATP + protein L-histidine = ADP + protein N-phospho-L-histidine.</text>
        <dbReference type="EC" id="2.7.13.3"/>
    </reaction>
</comment>
<dbReference type="GO" id="GO:0000155">
    <property type="term" value="F:phosphorelay sensor kinase activity"/>
    <property type="evidence" value="ECO:0007669"/>
    <property type="project" value="InterPro"/>
</dbReference>
<evidence type="ECO:0000256" key="1">
    <source>
        <dbReference type="ARBA" id="ARBA00000085"/>
    </source>
</evidence>
<dbReference type="SUPFAM" id="SSF55874">
    <property type="entry name" value="ATPase domain of HSP90 chaperone/DNA topoisomerase II/histidine kinase"/>
    <property type="match status" value="1"/>
</dbReference>
<dbReference type="GO" id="GO:0016020">
    <property type="term" value="C:membrane"/>
    <property type="evidence" value="ECO:0007669"/>
    <property type="project" value="UniProtKB-SubCell"/>
</dbReference>
<dbReference type="InterPro" id="IPR003594">
    <property type="entry name" value="HATPase_dom"/>
</dbReference>
<dbReference type="PANTHER" id="PTHR43711">
    <property type="entry name" value="TWO-COMPONENT HISTIDINE KINASE"/>
    <property type="match status" value="1"/>
</dbReference>
<proteinExistence type="predicted"/>
<evidence type="ECO:0000313" key="11">
    <source>
        <dbReference type="EMBL" id="RVU43860.1"/>
    </source>
</evidence>
<dbReference type="PRINTS" id="PR00344">
    <property type="entry name" value="BCTRLSENSOR"/>
</dbReference>
<dbReference type="InterPro" id="IPR003660">
    <property type="entry name" value="HAMP_dom"/>
</dbReference>
<dbReference type="Pfam" id="PF02518">
    <property type="entry name" value="HATPase_c"/>
    <property type="match status" value="1"/>
</dbReference>
<dbReference type="EC" id="2.7.13.3" evidence="3"/>
<reference evidence="11 12" key="1">
    <citation type="submission" date="2019-01" db="EMBL/GenBank/DDBJ databases">
        <authorList>
            <person name="Chen W.-M."/>
        </authorList>
    </citation>
    <scope>NUCLEOTIDE SEQUENCE [LARGE SCALE GENOMIC DNA]</scope>
    <source>
        <strain evidence="11 12">KYPY4</strain>
    </source>
</reference>
<evidence type="ECO:0000256" key="6">
    <source>
        <dbReference type="ARBA" id="ARBA00022777"/>
    </source>
</evidence>
<dbReference type="SMART" id="SM00388">
    <property type="entry name" value="HisKA"/>
    <property type="match status" value="1"/>
</dbReference>
<dbReference type="InterPro" id="IPR050736">
    <property type="entry name" value="Sensor_HK_Regulatory"/>
</dbReference>
<dbReference type="SUPFAM" id="SSF158472">
    <property type="entry name" value="HAMP domain-like"/>
    <property type="match status" value="1"/>
</dbReference>
<dbReference type="Pfam" id="PF00672">
    <property type="entry name" value="HAMP"/>
    <property type="match status" value="1"/>
</dbReference>
<keyword evidence="4" id="KW-0597">Phosphoprotein</keyword>
<dbReference type="CDD" id="cd06225">
    <property type="entry name" value="HAMP"/>
    <property type="match status" value="1"/>
</dbReference>
<dbReference type="SMART" id="SM00304">
    <property type="entry name" value="HAMP"/>
    <property type="match status" value="1"/>
</dbReference>
<dbReference type="InterPro" id="IPR036097">
    <property type="entry name" value="HisK_dim/P_sf"/>
</dbReference>
<dbReference type="OrthoDB" id="9809766at2"/>
<protein>
    <recommendedName>
        <fullName evidence="3">histidine kinase</fullName>
        <ecNumber evidence="3">2.7.13.3</ecNumber>
    </recommendedName>
</protein>
<dbReference type="Gene3D" id="6.10.340.10">
    <property type="match status" value="1"/>
</dbReference>
<feature type="coiled-coil region" evidence="8">
    <location>
        <begin position="273"/>
        <end position="325"/>
    </location>
</feature>
<dbReference type="Proteomes" id="UP000285575">
    <property type="component" value="Unassembled WGS sequence"/>
</dbReference>
<dbReference type="SUPFAM" id="SSF47384">
    <property type="entry name" value="Homodimeric domain of signal transducing histidine kinase"/>
    <property type="match status" value="1"/>
</dbReference>
<evidence type="ECO:0000256" key="3">
    <source>
        <dbReference type="ARBA" id="ARBA00012438"/>
    </source>
</evidence>
<dbReference type="CDD" id="cd00082">
    <property type="entry name" value="HisKA"/>
    <property type="match status" value="1"/>
</dbReference>
<dbReference type="InterPro" id="IPR005467">
    <property type="entry name" value="His_kinase_dom"/>
</dbReference>
<evidence type="ECO:0000256" key="2">
    <source>
        <dbReference type="ARBA" id="ARBA00004370"/>
    </source>
</evidence>
<evidence type="ECO:0000256" key="4">
    <source>
        <dbReference type="ARBA" id="ARBA00022553"/>
    </source>
</evidence>
<feature type="domain" description="Histidine kinase" evidence="9">
    <location>
        <begin position="325"/>
        <end position="554"/>
    </location>
</feature>
<dbReference type="InterPro" id="IPR003661">
    <property type="entry name" value="HisK_dim/P_dom"/>
</dbReference>